<evidence type="ECO:0000256" key="6">
    <source>
        <dbReference type="ARBA" id="ARBA00023125"/>
    </source>
</evidence>
<dbReference type="STRING" id="1313296.SAMN05661091_1064"/>
<dbReference type="SUPFAM" id="SSF46785">
    <property type="entry name" value="Winged helix' DNA-binding domain"/>
    <property type="match status" value="1"/>
</dbReference>
<keyword evidence="5" id="KW-0805">Transcription regulation</keyword>
<evidence type="ECO:0000256" key="2">
    <source>
        <dbReference type="ARBA" id="ARBA00005384"/>
    </source>
</evidence>
<gene>
    <name evidence="9" type="ORF">SAMN05661091_1064</name>
</gene>
<reference evidence="9 10" key="1">
    <citation type="submission" date="2017-04" db="EMBL/GenBank/DDBJ databases">
        <authorList>
            <person name="Afonso C.L."/>
            <person name="Miller P.J."/>
            <person name="Scott M.A."/>
            <person name="Spackman E."/>
            <person name="Goraichik I."/>
            <person name="Dimitrov K.M."/>
            <person name="Suarez D.L."/>
            <person name="Swayne D.E."/>
        </authorList>
    </citation>
    <scope>NUCLEOTIDE SEQUENCE [LARGE SCALE GENOMIC DNA]</scope>
    <source>
        <strain evidence="9 10">N3/975</strain>
    </source>
</reference>
<proteinExistence type="inferred from homology"/>
<dbReference type="InterPro" id="IPR004839">
    <property type="entry name" value="Aminotransferase_I/II_large"/>
</dbReference>
<accession>A0A1X7GT20</accession>
<dbReference type="CDD" id="cd07377">
    <property type="entry name" value="WHTH_GntR"/>
    <property type="match status" value="1"/>
</dbReference>
<dbReference type="SUPFAM" id="SSF53383">
    <property type="entry name" value="PLP-dependent transferases"/>
    <property type="match status" value="1"/>
</dbReference>
<dbReference type="InterPro" id="IPR051446">
    <property type="entry name" value="HTH_trans_reg/aminotransferase"/>
</dbReference>
<dbReference type="GO" id="GO:0003700">
    <property type="term" value="F:DNA-binding transcription factor activity"/>
    <property type="evidence" value="ECO:0007669"/>
    <property type="project" value="InterPro"/>
</dbReference>
<feature type="domain" description="HTH gntR-type" evidence="8">
    <location>
        <begin position="20"/>
        <end position="88"/>
    </location>
</feature>
<sequence length="481" mass="55024">MKYVSINLAEMNWSAEDSSTPLYVQLYQYMKKEISTGRWQDQARLPSVRKLADFLGMSTTPVEMAYQQLLAEGFILSRPRSGYFVQKLTDTPVPIPAEPPPPQGRQLPRHRSYRYDFHMSKNDYEHFPLTEWRKTYNRVLQEEQVSDLLFYGDPQGEEGLRYEIAKYARSMRGVSCSPEQVVIGSDPYPLLELLCRLLRPYGKDIAVENPGYPQYPELFRQSGYSIHPISLQAGGLDQQSLRASGATFVTVSPSHQFPTGKIMPVSQRLDLLQWAKECGGFIIEDDYDGEFRYYGRPIPCLQGLVSDSRVIYLGGFAQVLSPSLGIQYMILPSILLEEYHHLKHHLFVECTASRIHQRTLERFMQDGFVDRHLRKMITILRKKHDTLISSIRKHFGDRAVVSGTGAGFHLILSLQHPSPEAELQAAAEDQGIRVHSIAYTYDQKPEHAGNPNHKREFIVGFAGIKEEDIDEGIRRLANCWL</sequence>
<comment type="similarity">
    <text evidence="2">In the C-terminal section; belongs to the class-I pyridoxal-phosphate-dependent aminotransferase family.</text>
</comment>
<protein>
    <submittedName>
        <fullName evidence="9">GntR family transcriptional regulator / MocR family aminotransferase</fullName>
    </submittedName>
</protein>
<evidence type="ECO:0000259" key="8">
    <source>
        <dbReference type="PROSITE" id="PS50949"/>
    </source>
</evidence>
<dbReference type="AlphaFoldDB" id="A0A1X7GT20"/>
<dbReference type="InterPro" id="IPR015421">
    <property type="entry name" value="PyrdxlP-dep_Trfase_major"/>
</dbReference>
<name>A0A1X7GT20_9BACL</name>
<comment type="cofactor">
    <cofactor evidence="1">
        <name>pyridoxal 5'-phosphate</name>
        <dbReference type="ChEBI" id="CHEBI:597326"/>
    </cofactor>
</comment>
<evidence type="ECO:0000256" key="7">
    <source>
        <dbReference type="ARBA" id="ARBA00023163"/>
    </source>
</evidence>
<keyword evidence="7" id="KW-0804">Transcription</keyword>
<keyword evidence="6" id="KW-0238">DNA-binding</keyword>
<evidence type="ECO:0000256" key="4">
    <source>
        <dbReference type="ARBA" id="ARBA00022898"/>
    </source>
</evidence>
<dbReference type="InterPro" id="IPR015424">
    <property type="entry name" value="PyrdxlP-dep_Trfase"/>
</dbReference>
<dbReference type="GO" id="GO:0008483">
    <property type="term" value="F:transaminase activity"/>
    <property type="evidence" value="ECO:0007669"/>
    <property type="project" value="UniProtKB-KW"/>
</dbReference>
<dbReference type="SMART" id="SM00345">
    <property type="entry name" value="HTH_GNTR"/>
    <property type="match status" value="1"/>
</dbReference>
<keyword evidence="9" id="KW-0808">Transferase</keyword>
<dbReference type="Gene3D" id="3.40.640.10">
    <property type="entry name" value="Type I PLP-dependent aspartate aminotransferase-like (Major domain)"/>
    <property type="match status" value="1"/>
</dbReference>
<evidence type="ECO:0000313" key="10">
    <source>
        <dbReference type="Proteomes" id="UP000192940"/>
    </source>
</evidence>
<dbReference type="Pfam" id="PF00392">
    <property type="entry name" value="GntR"/>
    <property type="match status" value="1"/>
</dbReference>
<dbReference type="EMBL" id="LT840184">
    <property type="protein sequence ID" value="SMF74318.1"/>
    <property type="molecule type" value="Genomic_DNA"/>
</dbReference>
<dbReference type="PROSITE" id="PS50949">
    <property type="entry name" value="HTH_GNTR"/>
    <property type="match status" value="1"/>
</dbReference>
<dbReference type="GO" id="GO:0003677">
    <property type="term" value="F:DNA binding"/>
    <property type="evidence" value="ECO:0007669"/>
    <property type="project" value="UniProtKB-KW"/>
</dbReference>
<keyword evidence="4" id="KW-0663">Pyridoxal phosphate</keyword>
<evidence type="ECO:0000313" key="9">
    <source>
        <dbReference type="EMBL" id="SMF74318.1"/>
    </source>
</evidence>
<keyword evidence="10" id="KW-1185">Reference proteome</keyword>
<dbReference type="Pfam" id="PF00155">
    <property type="entry name" value="Aminotran_1_2"/>
    <property type="match status" value="1"/>
</dbReference>
<evidence type="ECO:0000256" key="3">
    <source>
        <dbReference type="ARBA" id="ARBA00022576"/>
    </source>
</evidence>
<evidence type="ECO:0000256" key="5">
    <source>
        <dbReference type="ARBA" id="ARBA00023015"/>
    </source>
</evidence>
<dbReference type="Gene3D" id="1.10.10.10">
    <property type="entry name" value="Winged helix-like DNA-binding domain superfamily/Winged helix DNA-binding domain"/>
    <property type="match status" value="1"/>
</dbReference>
<dbReference type="CDD" id="cd00609">
    <property type="entry name" value="AAT_like"/>
    <property type="match status" value="1"/>
</dbReference>
<dbReference type="PANTHER" id="PTHR46577:SF1">
    <property type="entry name" value="HTH-TYPE TRANSCRIPTIONAL REGULATORY PROTEIN GABR"/>
    <property type="match status" value="1"/>
</dbReference>
<dbReference type="InterPro" id="IPR000524">
    <property type="entry name" value="Tscrpt_reg_HTH_GntR"/>
</dbReference>
<dbReference type="PANTHER" id="PTHR46577">
    <property type="entry name" value="HTH-TYPE TRANSCRIPTIONAL REGULATORY PROTEIN GABR"/>
    <property type="match status" value="1"/>
</dbReference>
<keyword evidence="3 9" id="KW-0032">Aminotransferase</keyword>
<dbReference type="InterPro" id="IPR036390">
    <property type="entry name" value="WH_DNA-bd_sf"/>
</dbReference>
<dbReference type="Proteomes" id="UP000192940">
    <property type="component" value="Chromosome I"/>
</dbReference>
<organism evidence="9 10">
    <name type="scientific">Paenibacillus uliginis N3/975</name>
    <dbReference type="NCBI Taxonomy" id="1313296"/>
    <lineage>
        <taxon>Bacteria</taxon>
        <taxon>Bacillati</taxon>
        <taxon>Bacillota</taxon>
        <taxon>Bacilli</taxon>
        <taxon>Bacillales</taxon>
        <taxon>Paenibacillaceae</taxon>
        <taxon>Paenibacillus</taxon>
    </lineage>
</organism>
<evidence type="ECO:0000256" key="1">
    <source>
        <dbReference type="ARBA" id="ARBA00001933"/>
    </source>
</evidence>
<dbReference type="InterPro" id="IPR036388">
    <property type="entry name" value="WH-like_DNA-bd_sf"/>
</dbReference>
<dbReference type="GO" id="GO:0030170">
    <property type="term" value="F:pyridoxal phosphate binding"/>
    <property type="evidence" value="ECO:0007669"/>
    <property type="project" value="InterPro"/>
</dbReference>